<keyword evidence="1" id="KW-1133">Transmembrane helix</keyword>
<accession>A0A845Q893</accession>
<dbReference type="InterPro" id="IPR007047">
    <property type="entry name" value="Flp_Fap"/>
</dbReference>
<protein>
    <submittedName>
        <fullName evidence="2">Flp family type IVb pilin</fullName>
    </submittedName>
</protein>
<feature type="transmembrane region" description="Helical" evidence="1">
    <location>
        <begin position="15"/>
        <end position="36"/>
    </location>
</feature>
<sequence length="53" mass="5299">MQHTGFRSDDAGATAIEYSIIAAGIAAVIVTSVNLLGGTVSGMYDRVVTALGG</sequence>
<dbReference type="EMBL" id="WXYQ01000001">
    <property type="protein sequence ID" value="NBG94599.1"/>
    <property type="molecule type" value="Genomic_DNA"/>
</dbReference>
<evidence type="ECO:0000313" key="2">
    <source>
        <dbReference type="EMBL" id="NBG94599.1"/>
    </source>
</evidence>
<evidence type="ECO:0000313" key="3">
    <source>
        <dbReference type="Proteomes" id="UP000470384"/>
    </source>
</evidence>
<evidence type="ECO:0000256" key="1">
    <source>
        <dbReference type="SAM" id="Phobius"/>
    </source>
</evidence>
<organism evidence="2 3">
    <name type="scientific">Pyruvatibacter mobilis</name>
    <dbReference type="NCBI Taxonomy" id="1712261"/>
    <lineage>
        <taxon>Bacteria</taxon>
        <taxon>Pseudomonadati</taxon>
        <taxon>Pseudomonadota</taxon>
        <taxon>Alphaproteobacteria</taxon>
        <taxon>Hyphomicrobiales</taxon>
        <taxon>Parvibaculaceae</taxon>
        <taxon>Pyruvatibacter</taxon>
    </lineage>
</organism>
<reference evidence="2 3" key="1">
    <citation type="journal article" date="2016" name="Int. J. Syst. Evol. Microbiol.">
        <title>Pyruvatibacter mobilis gen. nov., sp. nov., a marine bacterium from the culture broth of Picochlorum sp. 122.</title>
        <authorList>
            <person name="Wang G."/>
            <person name="Tang M."/>
            <person name="Wu H."/>
            <person name="Dai S."/>
            <person name="Li T."/>
            <person name="Chen C."/>
            <person name="He H."/>
            <person name="Fan J."/>
            <person name="Xiang W."/>
            <person name="Li X."/>
        </authorList>
    </citation>
    <scope>NUCLEOTIDE SEQUENCE [LARGE SCALE GENOMIC DNA]</scope>
    <source>
        <strain evidence="2 3">GYP-11</strain>
    </source>
</reference>
<name>A0A845Q893_9HYPH</name>
<dbReference type="AlphaFoldDB" id="A0A845Q893"/>
<dbReference type="Pfam" id="PF04964">
    <property type="entry name" value="Flp_Fap"/>
    <property type="match status" value="1"/>
</dbReference>
<keyword evidence="3" id="KW-1185">Reference proteome</keyword>
<keyword evidence="1" id="KW-0812">Transmembrane</keyword>
<proteinExistence type="predicted"/>
<keyword evidence="1" id="KW-0472">Membrane</keyword>
<comment type="caution">
    <text evidence="2">The sequence shown here is derived from an EMBL/GenBank/DDBJ whole genome shotgun (WGS) entry which is preliminary data.</text>
</comment>
<gene>
    <name evidence="2" type="ORF">GTQ45_02485</name>
</gene>
<dbReference type="Proteomes" id="UP000470384">
    <property type="component" value="Unassembled WGS sequence"/>
</dbReference>